<organism evidence="3 4">
    <name type="scientific">Podospora didyma</name>
    <dbReference type="NCBI Taxonomy" id="330526"/>
    <lineage>
        <taxon>Eukaryota</taxon>
        <taxon>Fungi</taxon>
        <taxon>Dikarya</taxon>
        <taxon>Ascomycota</taxon>
        <taxon>Pezizomycotina</taxon>
        <taxon>Sordariomycetes</taxon>
        <taxon>Sordariomycetidae</taxon>
        <taxon>Sordariales</taxon>
        <taxon>Podosporaceae</taxon>
        <taxon>Podospora</taxon>
    </lineage>
</organism>
<keyword evidence="2" id="KW-0732">Signal</keyword>
<comment type="caution">
    <text evidence="3">The sequence shown here is derived from an EMBL/GenBank/DDBJ whole genome shotgun (WGS) entry which is preliminary data.</text>
</comment>
<feature type="signal peptide" evidence="2">
    <location>
        <begin position="1"/>
        <end position="22"/>
    </location>
</feature>
<reference evidence="3" key="1">
    <citation type="journal article" date="2023" name="Mol. Phylogenet. Evol.">
        <title>Genome-scale phylogeny and comparative genomics of the fungal order Sordariales.</title>
        <authorList>
            <person name="Hensen N."/>
            <person name="Bonometti L."/>
            <person name="Westerberg I."/>
            <person name="Brannstrom I.O."/>
            <person name="Guillou S."/>
            <person name="Cros-Aarteil S."/>
            <person name="Calhoun S."/>
            <person name="Haridas S."/>
            <person name="Kuo A."/>
            <person name="Mondo S."/>
            <person name="Pangilinan J."/>
            <person name="Riley R."/>
            <person name="LaButti K."/>
            <person name="Andreopoulos B."/>
            <person name="Lipzen A."/>
            <person name="Chen C."/>
            <person name="Yan M."/>
            <person name="Daum C."/>
            <person name="Ng V."/>
            <person name="Clum A."/>
            <person name="Steindorff A."/>
            <person name="Ohm R.A."/>
            <person name="Martin F."/>
            <person name="Silar P."/>
            <person name="Natvig D.O."/>
            <person name="Lalanne C."/>
            <person name="Gautier V."/>
            <person name="Ament-Velasquez S.L."/>
            <person name="Kruys A."/>
            <person name="Hutchinson M.I."/>
            <person name="Powell A.J."/>
            <person name="Barry K."/>
            <person name="Miller A.N."/>
            <person name="Grigoriev I.V."/>
            <person name="Debuchy R."/>
            <person name="Gladieux P."/>
            <person name="Hiltunen Thoren M."/>
            <person name="Johannesson H."/>
        </authorList>
    </citation>
    <scope>NUCLEOTIDE SEQUENCE</scope>
    <source>
        <strain evidence="3">CBS 232.78</strain>
    </source>
</reference>
<protein>
    <recommendedName>
        <fullName evidence="5">Secreted protein</fullName>
    </recommendedName>
</protein>
<dbReference type="Proteomes" id="UP001285441">
    <property type="component" value="Unassembled WGS sequence"/>
</dbReference>
<feature type="transmembrane region" description="Helical" evidence="1">
    <location>
        <begin position="74"/>
        <end position="96"/>
    </location>
</feature>
<evidence type="ECO:0000256" key="2">
    <source>
        <dbReference type="SAM" id="SignalP"/>
    </source>
</evidence>
<sequence>MRKLYRIVSMMFMLAPIAVVGGLSSFAAGSRSSDNDRGWMMLWLVVGQCHQHGCTLSGHYSVRPLRPGSVLSSLPLPMLCIILSPFRSGFLLLGIWSRWRECWETTVFVRGLILQNIHLKSAVQSMSYGV</sequence>
<evidence type="ECO:0000313" key="3">
    <source>
        <dbReference type="EMBL" id="KAK3374614.1"/>
    </source>
</evidence>
<proteinExistence type="predicted"/>
<evidence type="ECO:0000256" key="1">
    <source>
        <dbReference type="SAM" id="Phobius"/>
    </source>
</evidence>
<keyword evidence="1" id="KW-0812">Transmembrane</keyword>
<reference evidence="3" key="2">
    <citation type="submission" date="2023-06" db="EMBL/GenBank/DDBJ databases">
        <authorList>
            <consortium name="Lawrence Berkeley National Laboratory"/>
            <person name="Haridas S."/>
            <person name="Hensen N."/>
            <person name="Bonometti L."/>
            <person name="Westerberg I."/>
            <person name="Brannstrom I.O."/>
            <person name="Guillou S."/>
            <person name="Cros-Aarteil S."/>
            <person name="Calhoun S."/>
            <person name="Kuo A."/>
            <person name="Mondo S."/>
            <person name="Pangilinan J."/>
            <person name="Riley R."/>
            <person name="LaButti K."/>
            <person name="Andreopoulos B."/>
            <person name="Lipzen A."/>
            <person name="Chen C."/>
            <person name="Yanf M."/>
            <person name="Daum C."/>
            <person name="Ng V."/>
            <person name="Clum A."/>
            <person name="Steindorff A."/>
            <person name="Ohm R."/>
            <person name="Martin F."/>
            <person name="Silar P."/>
            <person name="Natvig D."/>
            <person name="Lalanne C."/>
            <person name="Gautier V."/>
            <person name="Ament-velasquez S.L."/>
            <person name="Kruys A."/>
            <person name="Hutchinson M.I."/>
            <person name="Powell A.J."/>
            <person name="Barry K."/>
            <person name="Miller A.N."/>
            <person name="Grigoriev I.V."/>
            <person name="Debuchy R."/>
            <person name="Gladieux P."/>
            <person name="Thoren M.H."/>
            <person name="Johannesson H."/>
        </authorList>
    </citation>
    <scope>NUCLEOTIDE SEQUENCE</scope>
    <source>
        <strain evidence="3">CBS 232.78</strain>
    </source>
</reference>
<keyword evidence="1" id="KW-0472">Membrane</keyword>
<keyword evidence="4" id="KW-1185">Reference proteome</keyword>
<dbReference type="AlphaFoldDB" id="A0AAE0KDN6"/>
<keyword evidence="1" id="KW-1133">Transmembrane helix</keyword>
<gene>
    <name evidence="3" type="ORF">B0H63DRAFT_480588</name>
</gene>
<evidence type="ECO:0000313" key="4">
    <source>
        <dbReference type="Proteomes" id="UP001285441"/>
    </source>
</evidence>
<feature type="chain" id="PRO_5042128121" description="Secreted protein" evidence="2">
    <location>
        <begin position="23"/>
        <end position="130"/>
    </location>
</feature>
<evidence type="ECO:0008006" key="5">
    <source>
        <dbReference type="Google" id="ProtNLM"/>
    </source>
</evidence>
<name>A0AAE0KDN6_9PEZI</name>
<dbReference type="EMBL" id="JAULSW010000007">
    <property type="protein sequence ID" value="KAK3374614.1"/>
    <property type="molecule type" value="Genomic_DNA"/>
</dbReference>
<accession>A0AAE0KDN6</accession>